<keyword evidence="4 13" id="KW-0479">Metal-binding</keyword>
<feature type="domain" description="C2H2-type" evidence="14">
    <location>
        <begin position="321"/>
        <end position="348"/>
    </location>
</feature>
<keyword evidence="7 13" id="KW-0862">Zinc</keyword>
<dbReference type="Pfam" id="PF07776">
    <property type="entry name" value="zf-AD"/>
    <property type="match status" value="1"/>
</dbReference>
<feature type="domain" description="C2H2-type" evidence="14">
    <location>
        <begin position="376"/>
        <end position="403"/>
    </location>
</feature>
<dbReference type="PROSITE" id="PS51915">
    <property type="entry name" value="ZAD"/>
    <property type="match status" value="1"/>
</dbReference>
<dbReference type="SMART" id="SM00868">
    <property type="entry name" value="zf-AD"/>
    <property type="match status" value="1"/>
</dbReference>
<evidence type="ECO:0000313" key="16">
    <source>
        <dbReference type="EMBL" id="KAH0809444.1"/>
    </source>
</evidence>
<reference evidence="16" key="2">
    <citation type="submission" date="2021-08" db="EMBL/GenBank/DDBJ databases">
        <authorList>
            <person name="Eriksson T."/>
        </authorList>
    </citation>
    <scope>NUCLEOTIDE SEQUENCE</scope>
    <source>
        <strain evidence="16">Stoneville</strain>
        <tissue evidence="16">Whole head</tissue>
    </source>
</reference>
<comment type="subcellular location">
    <subcellularLocation>
        <location evidence="1">Nucleus</location>
    </subcellularLocation>
</comment>
<feature type="binding site" evidence="13">
    <location>
        <position position="18"/>
    </location>
    <ligand>
        <name>Zn(2+)</name>
        <dbReference type="ChEBI" id="CHEBI:29105"/>
    </ligand>
</feature>
<comment type="similarity">
    <text evidence="3">Belongs to the hunchback C2H2-type zinc-finger protein family.</text>
</comment>
<evidence type="ECO:0000256" key="9">
    <source>
        <dbReference type="ARBA" id="ARBA00023125"/>
    </source>
</evidence>
<evidence type="ECO:0000256" key="13">
    <source>
        <dbReference type="PROSITE-ProRule" id="PRU01263"/>
    </source>
</evidence>
<feature type="domain" description="C2H2-type" evidence="14">
    <location>
        <begin position="432"/>
        <end position="459"/>
    </location>
</feature>
<accession>A0A8J6H733</accession>
<dbReference type="SMART" id="SM00355">
    <property type="entry name" value="ZnF_C2H2"/>
    <property type="match status" value="12"/>
</dbReference>
<feature type="domain" description="C2H2-type" evidence="14">
    <location>
        <begin position="349"/>
        <end position="376"/>
    </location>
</feature>
<reference evidence="16" key="1">
    <citation type="journal article" date="2020" name="J Insects Food Feed">
        <title>The yellow mealworm (Tenebrio molitor) genome: a resource for the emerging insects as food and feed industry.</title>
        <authorList>
            <person name="Eriksson T."/>
            <person name="Andere A."/>
            <person name="Kelstrup H."/>
            <person name="Emery V."/>
            <person name="Picard C."/>
        </authorList>
    </citation>
    <scope>NUCLEOTIDE SEQUENCE</scope>
    <source>
        <strain evidence="16">Stoneville</strain>
        <tissue evidence="16">Whole head</tissue>
    </source>
</reference>
<organism evidence="16 17">
    <name type="scientific">Tenebrio molitor</name>
    <name type="common">Yellow mealworm beetle</name>
    <dbReference type="NCBI Taxonomy" id="7067"/>
    <lineage>
        <taxon>Eukaryota</taxon>
        <taxon>Metazoa</taxon>
        <taxon>Ecdysozoa</taxon>
        <taxon>Arthropoda</taxon>
        <taxon>Hexapoda</taxon>
        <taxon>Insecta</taxon>
        <taxon>Pterygota</taxon>
        <taxon>Neoptera</taxon>
        <taxon>Endopterygota</taxon>
        <taxon>Coleoptera</taxon>
        <taxon>Polyphaga</taxon>
        <taxon>Cucujiformia</taxon>
        <taxon>Tenebrionidae</taxon>
        <taxon>Tenebrio</taxon>
    </lineage>
</organism>
<feature type="binding site" evidence="13">
    <location>
        <position position="64"/>
    </location>
    <ligand>
        <name>Zn(2+)</name>
        <dbReference type="ChEBI" id="CHEBI:29105"/>
    </ligand>
</feature>
<feature type="domain" description="C2H2-type" evidence="14">
    <location>
        <begin position="211"/>
        <end position="238"/>
    </location>
</feature>
<gene>
    <name evidence="16" type="ORF">GEV33_013346</name>
</gene>
<comment type="similarity">
    <text evidence="2">Belongs to the krueppel C2H2-type zinc-finger protein family.</text>
</comment>
<feature type="domain" description="C2H2-type" evidence="14">
    <location>
        <begin position="293"/>
        <end position="320"/>
    </location>
</feature>
<dbReference type="GO" id="GO:0001227">
    <property type="term" value="F:DNA-binding transcription repressor activity, RNA polymerase II-specific"/>
    <property type="evidence" value="ECO:0007669"/>
    <property type="project" value="TreeGrafter"/>
</dbReference>
<keyword evidence="9" id="KW-0238">DNA-binding</keyword>
<dbReference type="FunFam" id="3.30.160.60:FF:000075">
    <property type="entry name" value="Putative zinc finger protein 536"/>
    <property type="match status" value="1"/>
</dbReference>
<evidence type="ECO:0000256" key="5">
    <source>
        <dbReference type="ARBA" id="ARBA00022737"/>
    </source>
</evidence>
<evidence type="ECO:0000313" key="17">
    <source>
        <dbReference type="Proteomes" id="UP000719412"/>
    </source>
</evidence>
<evidence type="ECO:0000256" key="6">
    <source>
        <dbReference type="ARBA" id="ARBA00022771"/>
    </source>
</evidence>
<keyword evidence="11" id="KW-0539">Nucleus</keyword>
<comment type="caution">
    <text evidence="16">The sequence shown here is derived from an EMBL/GenBank/DDBJ whole genome shotgun (WGS) entry which is preliminary data.</text>
</comment>
<keyword evidence="5" id="KW-0677">Repeat</keyword>
<feature type="domain" description="C2H2-type" evidence="14">
    <location>
        <begin position="404"/>
        <end position="431"/>
    </location>
</feature>
<keyword evidence="6 12" id="KW-0863">Zinc-finger</keyword>
<evidence type="ECO:0000256" key="3">
    <source>
        <dbReference type="ARBA" id="ARBA00007746"/>
    </source>
</evidence>
<dbReference type="SUPFAM" id="SSF57716">
    <property type="entry name" value="Glucocorticoid receptor-like (DNA-binding domain)"/>
    <property type="match status" value="1"/>
</dbReference>
<evidence type="ECO:0000256" key="11">
    <source>
        <dbReference type="ARBA" id="ARBA00023242"/>
    </source>
</evidence>
<feature type="binding site" evidence="13">
    <location>
        <position position="21"/>
    </location>
    <ligand>
        <name>Zn(2+)</name>
        <dbReference type="ChEBI" id="CHEBI:29105"/>
    </ligand>
</feature>
<keyword evidence="10" id="KW-0804">Transcription</keyword>
<dbReference type="Pfam" id="PF00096">
    <property type="entry name" value="zf-C2H2"/>
    <property type="match status" value="7"/>
</dbReference>
<dbReference type="FunFam" id="3.30.160.60:FF:000614">
    <property type="entry name" value="Zinc finger protein 142"/>
    <property type="match status" value="1"/>
</dbReference>
<keyword evidence="8" id="KW-0805">Transcription regulation</keyword>
<dbReference type="InterPro" id="IPR012934">
    <property type="entry name" value="Znf_AD"/>
</dbReference>
<evidence type="ECO:0000256" key="10">
    <source>
        <dbReference type="ARBA" id="ARBA00023163"/>
    </source>
</evidence>
<feature type="binding site" evidence="13">
    <location>
        <position position="67"/>
    </location>
    <ligand>
        <name>Zn(2+)</name>
        <dbReference type="ChEBI" id="CHEBI:29105"/>
    </ligand>
</feature>
<feature type="domain" description="C2H2-type" evidence="14">
    <location>
        <begin position="460"/>
        <end position="487"/>
    </location>
</feature>
<dbReference type="PANTHER" id="PTHR24399:SF23">
    <property type="entry name" value="C2H2-TYPE DOMAIN-CONTAINING PROTEIN"/>
    <property type="match status" value="1"/>
</dbReference>
<feature type="domain" description="C2H2-type" evidence="14">
    <location>
        <begin position="493"/>
        <end position="517"/>
    </location>
</feature>
<dbReference type="InterPro" id="IPR036236">
    <property type="entry name" value="Znf_C2H2_sf"/>
</dbReference>
<dbReference type="Gene3D" id="3.40.1800.20">
    <property type="match status" value="1"/>
</dbReference>
<evidence type="ECO:0000256" key="4">
    <source>
        <dbReference type="ARBA" id="ARBA00022723"/>
    </source>
</evidence>
<dbReference type="SUPFAM" id="SSF57667">
    <property type="entry name" value="beta-beta-alpha zinc fingers"/>
    <property type="match status" value="5"/>
</dbReference>
<dbReference type="FunFam" id="3.30.160.60:FF:000710">
    <property type="entry name" value="Zinc finger protein 768"/>
    <property type="match status" value="1"/>
</dbReference>
<proteinExistence type="inferred from homology"/>
<evidence type="ECO:0000256" key="7">
    <source>
        <dbReference type="ARBA" id="ARBA00022833"/>
    </source>
</evidence>
<feature type="domain" description="ZAD" evidence="15">
    <location>
        <begin position="16"/>
        <end position="91"/>
    </location>
</feature>
<sequence>MENPASSEAVEVRLSDVCRSCLIKTDNMTNFFPKNDATSDIIAMLSSVGNIEIEINEFLPSYLCNICEEKLRLSYEFQLLIQRSNEIIRECVSGTEMVSECHEESQIELKFESGENISIKIENTDNDPLKLPRKLSEVCASEVEEAIKKCREKFYSNNKCIKCGFVSCNTRALSVHMTHLHKDVKDHWCSICNSEVEVLSEHLLSHAEDEFKCKFCGKHFNSRGHFTEHLRSHSKSIKNLDDDEEEASEIKPLNLPQNFCKICKKRVRSLGDHFAKYHENSNQDEIKKEKDGVLCTLCGKKFNSGSRLRLHMRTHTGEAPYKCSYCDKRTTARNQMVVHERTHTGERPHKCNVCGKGFAQSSVLNTHMKIHTGRPEVCNICSKRFCRPAQLRLHMRKHTGEKPFECTECEQAFKQRSHLTEHLKTHSDERPYKCTHCDKGFKQSSSLKSHIQIHLGKKPFKCSQCPYACRQSYSLTQHMKQHSVDAPRPEKPHVCSLCQKGFSTVAMLTSHTEVAHSFLPI</sequence>
<dbReference type="PROSITE" id="PS50157">
    <property type="entry name" value="ZINC_FINGER_C2H2_2"/>
    <property type="match status" value="9"/>
</dbReference>
<keyword evidence="17" id="KW-1185">Reference proteome</keyword>
<evidence type="ECO:0000256" key="8">
    <source>
        <dbReference type="ARBA" id="ARBA00023015"/>
    </source>
</evidence>
<dbReference type="Gene3D" id="3.30.160.60">
    <property type="entry name" value="Classic Zinc Finger"/>
    <property type="match status" value="8"/>
</dbReference>
<evidence type="ECO:0000256" key="12">
    <source>
        <dbReference type="PROSITE-ProRule" id="PRU00042"/>
    </source>
</evidence>
<dbReference type="InterPro" id="IPR013087">
    <property type="entry name" value="Znf_C2H2_type"/>
</dbReference>
<dbReference type="FunFam" id="3.30.160.60:FF:000557">
    <property type="entry name" value="zinc finger and SCAN domain-containing protein 29"/>
    <property type="match status" value="1"/>
</dbReference>
<evidence type="ECO:0000259" key="15">
    <source>
        <dbReference type="PROSITE" id="PS51915"/>
    </source>
</evidence>
<dbReference type="FunFam" id="3.30.160.60:FF:001450">
    <property type="entry name" value="zinc finger protein 774"/>
    <property type="match status" value="1"/>
</dbReference>
<evidence type="ECO:0000256" key="1">
    <source>
        <dbReference type="ARBA" id="ARBA00004123"/>
    </source>
</evidence>
<dbReference type="Proteomes" id="UP000719412">
    <property type="component" value="Unassembled WGS sequence"/>
</dbReference>
<evidence type="ECO:0000259" key="14">
    <source>
        <dbReference type="PROSITE" id="PS50157"/>
    </source>
</evidence>
<dbReference type="FunFam" id="3.30.160.60:FF:002336">
    <property type="entry name" value="Regular, isoform C"/>
    <property type="match status" value="1"/>
</dbReference>
<dbReference type="PANTHER" id="PTHR24399">
    <property type="entry name" value="ZINC FINGER AND BTB DOMAIN-CONTAINING"/>
    <property type="match status" value="1"/>
</dbReference>
<protein>
    <submittedName>
        <fullName evidence="16">Uncharacterized protein</fullName>
    </submittedName>
</protein>
<dbReference type="AlphaFoldDB" id="A0A8J6H733"/>
<dbReference type="EMBL" id="JABDTM020028137">
    <property type="protein sequence ID" value="KAH0809444.1"/>
    <property type="molecule type" value="Genomic_DNA"/>
</dbReference>
<dbReference type="GO" id="GO:0001817">
    <property type="term" value="P:regulation of cytokine production"/>
    <property type="evidence" value="ECO:0007669"/>
    <property type="project" value="TreeGrafter"/>
</dbReference>
<dbReference type="PROSITE" id="PS00028">
    <property type="entry name" value="ZINC_FINGER_C2H2_1"/>
    <property type="match status" value="8"/>
</dbReference>
<dbReference type="GO" id="GO:0005654">
    <property type="term" value="C:nucleoplasm"/>
    <property type="evidence" value="ECO:0007669"/>
    <property type="project" value="TreeGrafter"/>
</dbReference>
<evidence type="ECO:0000256" key="2">
    <source>
        <dbReference type="ARBA" id="ARBA00006991"/>
    </source>
</evidence>
<dbReference type="GO" id="GO:0000978">
    <property type="term" value="F:RNA polymerase II cis-regulatory region sequence-specific DNA binding"/>
    <property type="evidence" value="ECO:0007669"/>
    <property type="project" value="TreeGrafter"/>
</dbReference>
<name>A0A8J6H733_TENMO</name>
<dbReference type="GO" id="GO:0008270">
    <property type="term" value="F:zinc ion binding"/>
    <property type="evidence" value="ECO:0007669"/>
    <property type="project" value="UniProtKB-UniRule"/>
</dbReference>
<dbReference type="GO" id="GO:0002682">
    <property type="term" value="P:regulation of immune system process"/>
    <property type="evidence" value="ECO:0007669"/>
    <property type="project" value="TreeGrafter"/>
</dbReference>